<dbReference type="HOGENOM" id="CLU_2742613_0_0_1"/>
<organism evidence="1 2">
    <name type="scientific">Daphnia pulex</name>
    <name type="common">Water flea</name>
    <dbReference type="NCBI Taxonomy" id="6669"/>
    <lineage>
        <taxon>Eukaryota</taxon>
        <taxon>Metazoa</taxon>
        <taxon>Ecdysozoa</taxon>
        <taxon>Arthropoda</taxon>
        <taxon>Crustacea</taxon>
        <taxon>Branchiopoda</taxon>
        <taxon>Diplostraca</taxon>
        <taxon>Cladocera</taxon>
        <taxon>Anomopoda</taxon>
        <taxon>Daphniidae</taxon>
        <taxon>Daphnia</taxon>
    </lineage>
</organism>
<dbReference type="Proteomes" id="UP000000305">
    <property type="component" value="Unassembled WGS sequence"/>
</dbReference>
<dbReference type="KEGG" id="dpx:DAPPUDRAFT_234770"/>
<evidence type="ECO:0000313" key="2">
    <source>
        <dbReference type="Proteomes" id="UP000000305"/>
    </source>
</evidence>
<dbReference type="EMBL" id="GL732526">
    <property type="protein sequence ID" value="EFX88291.1"/>
    <property type="molecule type" value="Genomic_DNA"/>
</dbReference>
<evidence type="ECO:0000313" key="1">
    <source>
        <dbReference type="EMBL" id="EFX88291.1"/>
    </source>
</evidence>
<reference evidence="1 2" key="1">
    <citation type="journal article" date="2011" name="Science">
        <title>The ecoresponsive genome of Daphnia pulex.</title>
        <authorList>
            <person name="Colbourne J.K."/>
            <person name="Pfrender M.E."/>
            <person name="Gilbert D."/>
            <person name="Thomas W.K."/>
            <person name="Tucker A."/>
            <person name="Oakley T.H."/>
            <person name="Tokishita S."/>
            <person name="Aerts A."/>
            <person name="Arnold G.J."/>
            <person name="Basu M.K."/>
            <person name="Bauer D.J."/>
            <person name="Caceres C.E."/>
            <person name="Carmel L."/>
            <person name="Casola C."/>
            <person name="Choi J.H."/>
            <person name="Detter J.C."/>
            <person name="Dong Q."/>
            <person name="Dusheyko S."/>
            <person name="Eads B.D."/>
            <person name="Frohlich T."/>
            <person name="Geiler-Samerotte K.A."/>
            <person name="Gerlach D."/>
            <person name="Hatcher P."/>
            <person name="Jogdeo S."/>
            <person name="Krijgsveld J."/>
            <person name="Kriventseva E.V."/>
            <person name="Kultz D."/>
            <person name="Laforsch C."/>
            <person name="Lindquist E."/>
            <person name="Lopez J."/>
            <person name="Manak J.R."/>
            <person name="Muller J."/>
            <person name="Pangilinan J."/>
            <person name="Patwardhan R.P."/>
            <person name="Pitluck S."/>
            <person name="Pritham E.J."/>
            <person name="Rechtsteiner A."/>
            <person name="Rho M."/>
            <person name="Rogozin I.B."/>
            <person name="Sakarya O."/>
            <person name="Salamov A."/>
            <person name="Schaack S."/>
            <person name="Shapiro H."/>
            <person name="Shiga Y."/>
            <person name="Skalitzky C."/>
            <person name="Smith Z."/>
            <person name="Souvorov A."/>
            <person name="Sung W."/>
            <person name="Tang Z."/>
            <person name="Tsuchiya D."/>
            <person name="Tu H."/>
            <person name="Vos H."/>
            <person name="Wang M."/>
            <person name="Wolf Y.I."/>
            <person name="Yamagata H."/>
            <person name="Yamada T."/>
            <person name="Ye Y."/>
            <person name="Shaw J.R."/>
            <person name="Andrews J."/>
            <person name="Crease T.J."/>
            <person name="Tang H."/>
            <person name="Lucas S.M."/>
            <person name="Robertson H.M."/>
            <person name="Bork P."/>
            <person name="Koonin E.V."/>
            <person name="Zdobnov E.M."/>
            <person name="Grigoriev I.V."/>
            <person name="Lynch M."/>
            <person name="Boore J.L."/>
        </authorList>
    </citation>
    <scope>NUCLEOTIDE SEQUENCE [LARGE SCALE GENOMIC DNA]</scope>
</reference>
<name>E9FXC9_DAPPU</name>
<keyword evidence="2" id="KW-1185">Reference proteome</keyword>
<proteinExistence type="predicted"/>
<dbReference type="AlphaFoldDB" id="E9FXC9"/>
<protein>
    <submittedName>
        <fullName evidence="1">Uncharacterized protein</fullName>
    </submittedName>
</protein>
<sequence>MAILKRTLSLSVEEFVNTTSLSLITVMQEVFCCCSQLLKGSSNEVRLNLLEAVYISDPEVKQQHRHAELPA</sequence>
<gene>
    <name evidence="1" type="ORF">DAPPUDRAFT_234770</name>
</gene>
<accession>E9FXC9</accession>
<dbReference type="InParanoid" id="E9FXC9"/>